<evidence type="ECO:0000313" key="2">
    <source>
        <dbReference type="Proteomes" id="UP000191135"/>
    </source>
</evidence>
<evidence type="ECO:0000313" key="1">
    <source>
        <dbReference type="EMBL" id="AQZ52243.1"/>
    </source>
</evidence>
<gene>
    <name evidence="1" type="ORF">Mame_02920</name>
</gene>
<dbReference type="KEGG" id="mmed:Mame_02920"/>
<dbReference type="AlphaFoldDB" id="A0A1U9Z3G7"/>
<keyword evidence="2" id="KW-1185">Reference proteome</keyword>
<name>A0A1U9Z3G7_9HYPH</name>
<dbReference type="EMBL" id="CP020330">
    <property type="protein sequence ID" value="AQZ52243.1"/>
    <property type="molecule type" value="Genomic_DNA"/>
</dbReference>
<accession>A0A1U9Z3G7</accession>
<reference evidence="1 2" key="1">
    <citation type="submission" date="2017-03" db="EMBL/GenBank/DDBJ databases">
        <title>Foreign affairs: Plasmid Transfer between Roseobacters and Rhizobia.</title>
        <authorList>
            <person name="Bartling P."/>
            <person name="Bunk B."/>
            <person name="Overmann J."/>
            <person name="Brinkmann H."/>
            <person name="Petersen J."/>
        </authorList>
    </citation>
    <scope>NUCLEOTIDE SEQUENCE [LARGE SCALE GENOMIC DNA]</scope>
    <source>
        <strain evidence="1 2">MACL11</strain>
    </source>
</reference>
<sequence length="37" mass="4114">MTMSLRYLMDAFTITIAVMSGYYSICGDTKTNQPTTS</sequence>
<organism evidence="1 2">
    <name type="scientific">Martelella mediterranea DSM 17316</name>
    <dbReference type="NCBI Taxonomy" id="1122214"/>
    <lineage>
        <taxon>Bacteria</taxon>
        <taxon>Pseudomonadati</taxon>
        <taxon>Pseudomonadota</taxon>
        <taxon>Alphaproteobacteria</taxon>
        <taxon>Hyphomicrobiales</taxon>
        <taxon>Aurantimonadaceae</taxon>
        <taxon>Martelella</taxon>
    </lineage>
</organism>
<protein>
    <submittedName>
        <fullName evidence="1">Uncharacterized protein</fullName>
    </submittedName>
</protein>
<proteinExistence type="predicted"/>
<dbReference type="Proteomes" id="UP000191135">
    <property type="component" value="Chromosome"/>
</dbReference>